<dbReference type="GO" id="GO:0090729">
    <property type="term" value="F:toxin activity"/>
    <property type="evidence" value="ECO:0007669"/>
    <property type="project" value="UniProtKB-KW"/>
</dbReference>
<dbReference type="SUPFAM" id="SSF49785">
    <property type="entry name" value="Galactose-binding domain-like"/>
    <property type="match status" value="1"/>
</dbReference>
<feature type="domain" description="Pesticidal crystal protein" evidence="8">
    <location>
        <begin position="107"/>
        <end position="291"/>
    </location>
</feature>
<dbReference type="Pfam" id="PF03944">
    <property type="entry name" value="Endotoxin_C"/>
    <property type="match status" value="1"/>
</dbReference>
<dbReference type="Proteomes" id="UP000240419">
    <property type="component" value="Unassembled WGS sequence"/>
</dbReference>
<evidence type="ECO:0000256" key="5">
    <source>
        <dbReference type="SAM" id="Coils"/>
    </source>
</evidence>
<dbReference type="InterPro" id="IPR005639">
    <property type="entry name" value="Pest_crys_dom_I"/>
</dbReference>
<evidence type="ECO:0000256" key="4">
    <source>
        <dbReference type="ARBA" id="ARBA00023026"/>
    </source>
</evidence>
<dbReference type="Pfam" id="PF03945">
    <property type="entry name" value="Endotoxin_N"/>
    <property type="match status" value="1"/>
</dbReference>
<name>A0A2P7V8J9_9BACL</name>
<dbReference type="PANTHER" id="PTHR37003:SF2">
    <property type="entry name" value="PESTICIDAL CRYSTAL PROTEIN N-TERMINAL DOMAIN-CONTAINING PROTEIN"/>
    <property type="match status" value="1"/>
</dbReference>
<reference evidence="9 10" key="1">
    <citation type="submission" date="2018-03" db="EMBL/GenBank/DDBJ databases">
        <title>Brevisbacillus phylogenomics.</title>
        <authorList>
            <person name="Dunlap C."/>
        </authorList>
    </citation>
    <scope>NUCLEOTIDE SEQUENCE [LARGE SCALE GENOMIC DNA]</scope>
    <source>
        <strain evidence="9 10">NRRL NRS-1210</strain>
    </source>
</reference>
<proteinExistence type="inferred from homology"/>
<evidence type="ECO:0000259" key="6">
    <source>
        <dbReference type="Pfam" id="PF00555"/>
    </source>
</evidence>
<evidence type="ECO:0000256" key="2">
    <source>
        <dbReference type="ARBA" id="ARBA00022656"/>
    </source>
</evidence>
<organism evidence="9 10">
    <name type="scientific">Brevibacillus fortis</name>
    <dbReference type="NCBI Taxonomy" id="2126352"/>
    <lineage>
        <taxon>Bacteria</taxon>
        <taxon>Bacillati</taxon>
        <taxon>Bacillota</taxon>
        <taxon>Bacilli</taxon>
        <taxon>Bacillales</taxon>
        <taxon>Paenibacillaceae</taxon>
        <taxon>Brevibacillus</taxon>
    </lineage>
</organism>
<dbReference type="InterPro" id="IPR008979">
    <property type="entry name" value="Galactose-bd-like_sf"/>
</dbReference>
<accession>A0A2P7V8J9</accession>
<dbReference type="InterPro" id="IPR036716">
    <property type="entry name" value="Pest_crys_N_sf"/>
</dbReference>
<feature type="coiled-coil region" evidence="5">
    <location>
        <begin position="126"/>
        <end position="176"/>
    </location>
</feature>
<evidence type="ECO:0008006" key="11">
    <source>
        <dbReference type="Google" id="ProtNLM"/>
    </source>
</evidence>
<dbReference type="Gene3D" id="2.100.10.10">
    <property type="entry name" value="Pesticidal crystal protein, central domain"/>
    <property type="match status" value="1"/>
</dbReference>
<dbReference type="Pfam" id="PF00555">
    <property type="entry name" value="Endotoxin_M"/>
    <property type="match status" value="1"/>
</dbReference>
<dbReference type="InterPro" id="IPR038979">
    <property type="entry name" value="Pest_crys"/>
</dbReference>
<sequence>MGKYTLYKRSHMLRQKRKIQGGLYMNQNSNNNENEIMDTGSQPRYPLAQAPGSEFQGMNYKDGEQNPSVRQQEAVTDAALQTTSEVTQTLINAGNTTSTLGLSSWKIAGGILSAISKILWRTIANQQQWEEMIDAVEILIKKALNQQKYEVAIAQLEGLQAVVDRYIKALDDLHANPTNQDLQNEVLMRWDAADTTFITAMPQFSPGTTGGESQILLLAVYAQAANLHLLLLRDAVQFGAQWGMDSATIETNYDELLDRLNQYNDYCVNTYNSGIQQSRNLQADLSNYDQYPWTRDNQSAYSSFRDAKGEYKGTENWNLYNKFRKEMTIMALDITSFWSLYNPYNYPLPVKTELTRELFTDIRGTTWRSDNNLNTIDDIEARMVGNRNAHLFTWLKQMNFYMKYKGKDSDTTHGNLMVGLEKTVQTTLGPDQKPPIEGQNTNYDSVERPGVNITEYYWNVAETKQWFETRRLTLRVSTGIVSADLGTVDFELWDRGHPGYRDYIYGKSHRSNSIKDHRLSWVKFEPVYQGCPFVWSNERQLSALLFGWTHNSVDPNNTIVTDQITQIPAVKAYWNRGAFSVEKGPGSTGGDLVKLSPSGEVSIKVRPSSPGKVSYRVRIRYAAVANGKLNVKKYVSSIHASITYDYIQTTAGNLTYSSFQYLDVYNFVLAESQFEVWLTNESGGPIYIDKIEFHSI</sequence>
<dbReference type="InterPro" id="IPR005638">
    <property type="entry name" value="Pest_crys_dom-III"/>
</dbReference>
<evidence type="ECO:0000313" key="10">
    <source>
        <dbReference type="Proteomes" id="UP000240419"/>
    </source>
</evidence>
<dbReference type="InterPro" id="IPR001178">
    <property type="entry name" value="Pest_cryst_dom_II"/>
</dbReference>
<protein>
    <recommendedName>
        <fullName evidence="11">Crystaline entomocidal protoxin</fullName>
    </recommendedName>
</protein>
<gene>
    <name evidence="9" type="ORF">C7R93_12440</name>
</gene>
<keyword evidence="5" id="KW-0175">Coiled coil</keyword>
<dbReference type="SUPFAM" id="SSF51096">
    <property type="entry name" value="delta-Endotoxin (insectocide), middle domain"/>
    <property type="match status" value="1"/>
</dbReference>
<keyword evidence="10" id="KW-1185">Reference proteome</keyword>
<dbReference type="Gene3D" id="2.60.120.260">
    <property type="entry name" value="Galactose-binding domain-like"/>
    <property type="match status" value="1"/>
</dbReference>
<dbReference type="EMBL" id="PXZM01000018">
    <property type="protein sequence ID" value="PSJ95533.1"/>
    <property type="molecule type" value="Genomic_DNA"/>
</dbReference>
<dbReference type="GO" id="GO:0030435">
    <property type="term" value="P:sporulation resulting in formation of a cellular spore"/>
    <property type="evidence" value="ECO:0007669"/>
    <property type="project" value="UniProtKB-KW"/>
</dbReference>
<evidence type="ECO:0000259" key="8">
    <source>
        <dbReference type="Pfam" id="PF03945"/>
    </source>
</evidence>
<keyword evidence="4" id="KW-0843">Virulence</keyword>
<evidence type="ECO:0000256" key="3">
    <source>
        <dbReference type="ARBA" id="ARBA00022969"/>
    </source>
</evidence>
<dbReference type="AlphaFoldDB" id="A0A2P7V8J9"/>
<comment type="caution">
    <text evidence="9">The sequence shown here is derived from an EMBL/GenBank/DDBJ whole genome shotgun (WGS) entry which is preliminary data.</text>
</comment>
<dbReference type="Gene3D" id="1.20.190.10">
    <property type="entry name" value="Pesticidal crystal protein, N-terminal domain"/>
    <property type="match status" value="1"/>
</dbReference>
<evidence type="ECO:0000259" key="7">
    <source>
        <dbReference type="Pfam" id="PF03944"/>
    </source>
</evidence>
<dbReference type="PANTHER" id="PTHR37003">
    <property type="entry name" value="ENDOTOXIN_N DOMAIN-CONTAINING PROTEIN-RELATED"/>
    <property type="match status" value="1"/>
</dbReference>
<comment type="similarity">
    <text evidence="1">Belongs to the delta endotoxin family.</text>
</comment>
<dbReference type="SUPFAM" id="SSF56849">
    <property type="entry name" value="delta-Endotoxin (insectocide), N-terminal domain"/>
    <property type="match status" value="1"/>
</dbReference>
<dbReference type="GO" id="GO:0001907">
    <property type="term" value="P:symbiont-mediated killing of host cell"/>
    <property type="evidence" value="ECO:0007669"/>
    <property type="project" value="InterPro"/>
</dbReference>
<feature type="domain" description="Pesticidal crystal protein" evidence="7">
    <location>
        <begin position="564"/>
        <end position="693"/>
    </location>
</feature>
<evidence type="ECO:0000313" key="9">
    <source>
        <dbReference type="EMBL" id="PSJ95533.1"/>
    </source>
</evidence>
<dbReference type="InterPro" id="IPR036399">
    <property type="entry name" value="Pest_cryst_cen_dom_sf"/>
</dbReference>
<evidence type="ECO:0000256" key="1">
    <source>
        <dbReference type="ARBA" id="ARBA00007819"/>
    </source>
</evidence>
<keyword evidence="3" id="KW-0749">Sporulation</keyword>
<dbReference type="GO" id="GO:0005102">
    <property type="term" value="F:signaling receptor binding"/>
    <property type="evidence" value="ECO:0007669"/>
    <property type="project" value="InterPro"/>
</dbReference>
<keyword evidence="2" id="KW-0800">Toxin</keyword>
<dbReference type="CDD" id="cd04085">
    <property type="entry name" value="delta_endotoxin_C"/>
    <property type="match status" value="1"/>
</dbReference>
<feature type="domain" description="Pesticidal crystal protein" evidence="6">
    <location>
        <begin position="350"/>
        <end position="554"/>
    </location>
</feature>